<dbReference type="EMBL" id="JOJR01000222">
    <property type="protein sequence ID" value="RCN41785.1"/>
    <property type="molecule type" value="Genomic_DNA"/>
</dbReference>
<evidence type="ECO:0000256" key="5">
    <source>
        <dbReference type="ARBA" id="ARBA00022884"/>
    </source>
</evidence>
<keyword evidence="2 8" id="KW-0696">RNA-directed RNA polymerase</keyword>
<evidence type="ECO:0000256" key="2">
    <source>
        <dbReference type="ARBA" id="ARBA00022484"/>
    </source>
</evidence>
<keyword evidence="14" id="KW-1185">Reference proteome</keyword>
<evidence type="ECO:0000256" key="3">
    <source>
        <dbReference type="ARBA" id="ARBA00022679"/>
    </source>
</evidence>
<dbReference type="GO" id="GO:0031380">
    <property type="term" value="C:nuclear RNA-directed RNA polymerase complex"/>
    <property type="evidence" value="ECO:0007669"/>
    <property type="project" value="TreeGrafter"/>
</dbReference>
<dbReference type="Proteomes" id="UP000252519">
    <property type="component" value="Unassembled WGS sequence"/>
</dbReference>
<dbReference type="Pfam" id="PF24934">
    <property type="entry name" value="DUF7752"/>
    <property type="match status" value="1"/>
</dbReference>
<dbReference type="OrthoDB" id="6513042at2759"/>
<dbReference type="Pfam" id="PF26253">
    <property type="entry name" value="RdRP_head"/>
    <property type="match status" value="1"/>
</dbReference>
<evidence type="ECO:0000313" key="14">
    <source>
        <dbReference type="Proteomes" id="UP000252519"/>
    </source>
</evidence>
<protein>
    <recommendedName>
        <fullName evidence="8">RNA-dependent RNA polymerase</fullName>
        <ecNumber evidence="8">2.7.7.48</ecNumber>
    </recommendedName>
</protein>
<proteinExistence type="inferred from homology"/>
<evidence type="ECO:0000256" key="7">
    <source>
        <dbReference type="ARBA" id="ARBA00048744"/>
    </source>
</evidence>
<evidence type="ECO:0000259" key="9">
    <source>
        <dbReference type="Pfam" id="PF05183"/>
    </source>
</evidence>
<keyword evidence="3 8" id="KW-0808">Transferase</keyword>
<comment type="caution">
    <text evidence="13">The sequence shown here is derived from an EMBL/GenBank/DDBJ whole genome shotgun (WGS) entry which is preliminary data.</text>
</comment>
<dbReference type="InterPro" id="IPR056654">
    <property type="entry name" value="DUF7752"/>
</dbReference>
<evidence type="ECO:0000259" key="11">
    <source>
        <dbReference type="Pfam" id="PF24934"/>
    </source>
</evidence>
<organism evidence="13 14">
    <name type="scientific">Ancylostoma caninum</name>
    <name type="common">Dog hookworm</name>
    <dbReference type="NCBI Taxonomy" id="29170"/>
    <lineage>
        <taxon>Eukaryota</taxon>
        <taxon>Metazoa</taxon>
        <taxon>Ecdysozoa</taxon>
        <taxon>Nematoda</taxon>
        <taxon>Chromadorea</taxon>
        <taxon>Rhabditida</taxon>
        <taxon>Rhabditina</taxon>
        <taxon>Rhabditomorpha</taxon>
        <taxon>Strongyloidea</taxon>
        <taxon>Ancylostomatidae</taxon>
        <taxon>Ancylostomatinae</taxon>
        <taxon>Ancylostoma</taxon>
    </lineage>
</organism>
<keyword evidence="6" id="KW-0943">RNA-mediated gene silencing</keyword>
<gene>
    <name evidence="13" type="ORF">ANCCAN_12271</name>
</gene>
<feature type="domain" description="DUF7752" evidence="11">
    <location>
        <begin position="864"/>
        <end position="965"/>
    </location>
</feature>
<dbReference type="PANTHER" id="PTHR23079:SF57">
    <property type="entry name" value="RNA-DIRECTED RNA POLYMERASE"/>
    <property type="match status" value="1"/>
</dbReference>
<comment type="similarity">
    <text evidence="1 8">Belongs to the RdRP family.</text>
</comment>
<dbReference type="Pfam" id="PF24642">
    <property type="entry name" value="DUF7636"/>
    <property type="match status" value="1"/>
</dbReference>
<dbReference type="PANTHER" id="PTHR23079">
    <property type="entry name" value="RNA-DEPENDENT RNA POLYMERASE"/>
    <property type="match status" value="1"/>
</dbReference>
<evidence type="ECO:0000256" key="8">
    <source>
        <dbReference type="RuleBase" id="RU363098"/>
    </source>
</evidence>
<keyword evidence="5 8" id="KW-0694">RNA-binding</keyword>
<reference evidence="13 14" key="1">
    <citation type="submission" date="2014-10" db="EMBL/GenBank/DDBJ databases">
        <title>Draft genome of the hookworm Ancylostoma caninum.</title>
        <authorList>
            <person name="Mitreva M."/>
        </authorList>
    </citation>
    <scope>NUCLEOTIDE SEQUENCE [LARGE SCALE GENOMIC DNA]</scope>
    <source>
        <strain evidence="13 14">Baltimore</strain>
    </source>
</reference>
<dbReference type="GO" id="GO:0003968">
    <property type="term" value="F:RNA-directed RNA polymerase activity"/>
    <property type="evidence" value="ECO:0007669"/>
    <property type="project" value="UniProtKB-KW"/>
</dbReference>
<sequence length="1109" mass="127616">MPNRVLRGYDHDGTRVLRVTFRDDDNQQMRTSKTSYHLIKTTLRDNMINGIEIAGRNFGYLGNSNSQMRDAGAYFMEKYSHHQYVEFDTMYKVAPPPTWQPKIDKVRDDLGDFTKMENIYKLMARLGQCFTQSMESSVHFERDEYFVMPDIIGGCNREGDHYVFSDGVGMVSKAFAKQIAEDMMLGKCVPSCFQFRFRGMKGVLAVNPLLDEYASWARANDLYSDDGMFAGFELQLVFRDSQVKFKTRRGSKEAVEIVKYSTPSPVALNKPFICILDQVSQMQSYDCHVRVTNRIEQLAEEQLRSSARSLLYEKECRNKLKELPLRIDIDRLAVFAGFSLSTEPFFRSLLKARANYFIVKHMRKQQFPIPHDKGRTMLGVIDDTGQLQYGQVFVQYTEHVTLKTPPPYASKKVLMGKVMLTKSPSVVAGDVRIFTAVDIPDLHHLCDVVVFPQHGPRPHPDEMAGSDLDGDEYAVIWDEGLMLETSEEAFDYTAQKPQYKPINVETMTEDMVEFYINYITQDSIGTIANSFQFQADLYGLKSEVCHSLAKKHAQAVDFPKTGRAPSPMTRDWSEGMCSRSIFSPPDVSVRVNLDGKPPERHERQPDFHVACEYPKPCYRSERLLGRIYRNIRAVDDVLRGPQDAEEWPEVEFDKYINVDGWTDDTEVAVRELRRYNGRLRGIMENYGIKSEAEVFSGCITEMRNRISDRDQDDMSFFTTNELIEQKMTILFREFREGFFEEFGGWRNCLRRAVNPNIVSDDVLDYYIANPPRSMQRKAVAYYRACYELAKKSGERLLSFAWLAYDVLAVVKQQNIVNDENYSPSTAPMFEMLESRLDNFYIQNEEKLLSFVQHMGEANSHLLMYMKQYPGLERVMFLVCSWAKQNRLLRGCLQEEHICIILILFATGTISGSVNVLEPILDVLHDSNVNGDDLIKPTKEQYVHMIVAFYEYLASRPFRILPHLSFESMGCASTFLRGQWVPIHEAAVKTYYNLVFHMQFGELTDVEHADPSRSVSSRECEPFVIELPDDVDDDLVRQQIMKKTNITDLSLRRIPGPRNNWRVAVSARGTTHSLRLLRDLVTMKPPNMAAAGGREVSALLPHLVYKRIMS</sequence>
<dbReference type="Pfam" id="PF05183">
    <property type="entry name" value="RdRP"/>
    <property type="match status" value="1"/>
</dbReference>
<feature type="domain" description="DUF7636" evidence="10">
    <location>
        <begin position="1016"/>
        <end position="1108"/>
    </location>
</feature>
<dbReference type="InterPro" id="IPR007855">
    <property type="entry name" value="RDRP"/>
</dbReference>
<dbReference type="GO" id="GO:0003723">
    <property type="term" value="F:RNA binding"/>
    <property type="evidence" value="ECO:0007669"/>
    <property type="project" value="UniProtKB-KW"/>
</dbReference>
<dbReference type="AlphaFoldDB" id="A0A368GFJ3"/>
<dbReference type="InterPro" id="IPR057596">
    <property type="entry name" value="RDRP_core"/>
</dbReference>
<feature type="domain" description="RDRP core" evidence="9">
    <location>
        <begin position="3"/>
        <end position="631"/>
    </location>
</feature>
<name>A0A368GFJ3_ANCCA</name>
<evidence type="ECO:0000256" key="6">
    <source>
        <dbReference type="ARBA" id="ARBA00023158"/>
    </source>
</evidence>
<evidence type="ECO:0000313" key="13">
    <source>
        <dbReference type="EMBL" id="RCN41785.1"/>
    </source>
</evidence>
<keyword evidence="4 8" id="KW-0548">Nucleotidyltransferase</keyword>
<feature type="domain" description="RDRP C-terminal head" evidence="12">
    <location>
        <begin position="653"/>
        <end position="820"/>
    </location>
</feature>
<dbReference type="STRING" id="29170.A0A368GFJ3"/>
<evidence type="ECO:0000259" key="12">
    <source>
        <dbReference type="Pfam" id="PF26253"/>
    </source>
</evidence>
<dbReference type="EC" id="2.7.7.48" evidence="8"/>
<comment type="catalytic activity">
    <reaction evidence="7 8">
        <text>RNA(n) + a ribonucleoside 5'-triphosphate = RNA(n+1) + diphosphate</text>
        <dbReference type="Rhea" id="RHEA:21248"/>
        <dbReference type="Rhea" id="RHEA-COMP:14527"/>
        <dbReference type="Rhea" id="RHEA-COMP:17342"/>
        <dbReference type="ChEBI" id="CHEBI:33019"/>
        <dbReference type="ChEBI" id="CHEBI:61557"/>
        <dbReference type="ChEBI" id="CHEBI:140395"/>
        <dbReference type="EC" id="2.7.7.48"/>
    </reaction>
</comment>
<accession>A0A368GFJ3</accession>
<dbReference type="InterPro" id="IPR058752">
    <property type="entry name" value="RDRP_C_head"/>
</dbReference>
<dbReference type="GO" id="GO:0030422">
    <property type="term" value="P:siRNA processing"/>
    <property type="evidence" value="ECO:0007669"/>
    <property type="project" value="TreeGrafter"/>
</dbReference>
<evidence type="ECO:0000256" key="1">
    <source>
        <dbReference type="ARBA" id="ARBA00005762"/>
    </source>
</evidence>
<dbReference type="InterPro" id="IPR056053">
    <property type="entry name" value="DUF7636"/>
</dbReference>
<evidence type="ECO:0000256" key="4">
    <source>
        <dbReference type="ARBA" id="ARBA00022695"/>
    </source>
</evidence>
<evidence type="ECO:0000259" key="10">
    <source>
        <dbReference type="Pfam" id="PF24642"/>
    </source>
</evidence>